<keyword evidence="7 12" id="KW-0479">Metal-binding</keyword>
<proteinExistence type="inferred from homology"/>
<dbReference type="InterPro" id="IPR003374">
    <property type="entry name" value="ApbE-like_sf"/>
</dbReference>
<comment type="function">
    <text evidence="13">Flavin transferase that catalyzes the transfer of the FMN moiety of FAD and its covalent binding to the hydroxyl group of a threonine residue in a target flavoprotein.</text>
</comment>
<dbReference type="PANTHER" id="PTHR30040:SF2">
    <property type="entry name" value="FAD:PROTEIN FMN TRANSFERASE"/>
    <property type="match status" value="1"/>
</dbReference>
<evidence type="ECO:0000256" key="7">
    <source>
        <dbReference type="ARBA" id="ARBA00022723"/>
    </source>
</evidence>
<comment type="subcellular location">
    <subcellularLocation>
        <location evidence="13">Cell inner membrane</location>
        <topology evidence="13">Lipid-anchor</topology>
        <orientation evidence="13">Periplasmic side</orientation>
    </subcellularLocation>
</comment>
<protein>
    <recommendedName>
        <fullName evidence="4 12">FAD:protein FMN transferase</fullName>
        <ecNumber evidence="3 12">2.7.1.180</ecNumber>
    </recommendedName>
    <alternativeName>
        <fullName evidence="10 12">Flavin transferase</fullName>
    </alternativeName>
</protein>
<evidence type="ECO:0000256" key="1">
    <source>
        <dbReference type="ARBA" id="ARBA00001946"/>
    </source>
</evidence>
<keyword evidence="13" id="KW-1003">Cell membrane</keyword>
<gene>
    <name evidence="14" type="ORF">BKG89_00920</name>
</gene>
<organism evidence="14 15">
    <name type="scientific">Rodentibacter caecimuris</name>
    <dbReference type="NCBI Taxonomy" id="1796644"/>
    <lineage>
        <taxon>Bacteria</taxon>
        <taxon>Pseudomonadati</taxon>
        <taxon>Pseudomonadota</taxon>
        <taxon>Gammaproteobacteria</taxon>
        <taxon>Pasteurellales</taxon>
        <taxon>Pasteurellaceae</taxon>
        <taxon>Rodentibacter</taxon>
    </lineage>
</organism>
<dbReference type="EMBL" id="MLAA01000003">
    <property type="protein sequence ID" value="OOF71289.1"/>
    <property type="molecule type" value="Genomic_DNA"/>
</dbReference>
<keyword evidence="15" id="KW-1185">Reference proteome</keyword>
<keyword evidence="9 12" id="KW-0460">Magnesium</keyword>
<dbReference type="Proteomes" id="UP000188820">
    <property type="component" value="Unassembled WGS sequence"/>
</dbReference>
<dbReference type="SUPFAM" id="SSF143631">
    <property type="entry name" value="ApbE-like"/>
    <property type="match status" value="1"/>
</dbReference>
<evidence type="ECO:0000256" key="2">
    <source>
        <dbReference type="ARBA" id="ARBA00008282"/>
    </source>
</evidence>
<evidence type="ECO:0000256" key="4">
    <source>
        <dbReference type="ARBA" id="ARBA00016337"/>
    </source>
</evidence>
<keyword evidence="13" id="KW-0997">Cell inner membrane</keyword>
<evidence type="ECO:0000256" key="9">
    <source>
        <dbReference type="ARBA" id="ARBA00022842"/>
    </source>
</evidence>
<dbReference type="PIRSF" id="PIRSF006268">
    <property type="entry name" value="ApbE"/>
    <property type="match status" value="1"/>
</dbReference>
<accession>A0ABX3L3J0</accession>
<evidence type="ECO:0000256" key="5">
    <source>
        <dbReference type="ARBA" id="ARBA00022630"/>
    </source>
</evidence>
<evidence type="ECO:0000256" key="10">
    <source>
        <dbReference type="ARBA" id="ARBA00031306"/>
    </source>
</evidence>
<dbReference type="Pfam" id="PF02424">
    <property type="entry name" value="ApbE"/>
    <property type="match status" value="1"/>
</dbReference>
<evidence type="ECO:0000313" key="14">
    <source>
        <dbReference type="EMBL" id="OOF71289.1"/>
    </source>
</evidence>
<keyword evidence="5 12" id="KW-0285">Flavoprotein</keyword>
<evidence type="ECO:0000256" key="12">
    <source>
        <dbReference type="PIRNR" id="PIRNR006268"/>
    </source>
</evidence>
<keyword evidence="6 12" id="KW-0808">Transferase</keyword>
<evidence type="ECO:0000256" key="8">
    <source>
        <dbReference type="ARBA" id="ARBA00022827"/>
    </source>
</evidence>
<sequence length="346" mass="38758">MKKFTFLPRLILATIIFLLTACEQSIEMISLTGRTMGTSYHIKYIDDGKISQNPEQTHQQIQSLLKKINAQMSTYQKDSEISRFNQNREIDTPIPISSEFATVLEEAIRLNQLTEGALDITIGPIVNLWGFGPEKRAETQPTEEQLLERKAWIGLDKITLDKNKNSATLTKHIPQVYIDLSSIAKGFGVDQVAELLENLNIKNYMVEIGGEIRAKGNNIEGSPWRIAIEKPIDGGQRAVENVIKLENLAMATSGNYRIYFEENGKRFSHEINPKTGYPIEHHLASITVLAPSSMTADGLSTGLFVLGEEKALDIAEKYNIPVYLIIKDKAGFIVKMSSAFKQLTEK</sequence>
<dbReference type="Gene3D" id="3.10.520.10">
    <property type="entry name" value="ApbE-like domains"/>
    <property type="match status" value="1"/>
</dbReference>
<dbReference type="InterPro" id="IPR024932">
    <property type="entry name" value="ApbE"/>
</dbReference>
<keyword evidence="13" id="KW-0449">Lipoprotein</keyword>
<evidence type="ECO:0000256" key="13">
    <source>
        <dbReference type="RuleBase" id="RU363002"/>
    </source>
</evidence>
<keyword evidence="13" id="KW-0472">Membrane</keyword>
<evidence type="ECO:0000256" key="3">
    <source>
        <dbReference type="ARBA" id="ARBA00011955"/>
    </source>
</evidence>
<evidence type="ECO:0000256" key="11">
    <source>
        <dbReference type="ARBA" id="ARBA00048540"/>
    </source>
</evidence>
<evidence type="ECO:0000256" key="6">
    <source>
        <dbReference type="ARBA" id="ARBA00022679"/>
    </source>
</evidence>
<reference evidence="14 15" key="1">
    <citation type="submission" date="2016-10" db="EMBL/GenBank/DDBJ databases">
        <title>Rodentibacter gen. nov. and new species.</title>
        <authorList>
            <person name="Christensen H."/>
        </authorList>
    </citation>
    <scope>NUCLEOTIDE SEQUENCE [LARGE SCALE GENOMIC DNA]</scope>
    <source>
        <strain evidence="14 15">1998236014</strain>
    </source>
</reference>
<dbReference type="PANTHER" id="PTHR30040">
    <property type="entry name" value="THIAMINE BIOSYNTHESIS LIPOPROTEIN APBE"/>
    <property type="match status" value="1"/>
</dbReference>
<comment type="caution">
    <text evidence="14">The sequence shown here is derived from an EMBL/GenBank/DDBJ whole genome shotgun (WGS) entry which is preliminary data.</text>
</comment>
<dbReference type="EC" id="2.7.1.180" evidence="3 12"/>
<comment type="catalytic activity">
    <reaction evidence="11 12 13">
        <text>L-threonyl-[protein] + FAD = FMN-L-threonyl-[protein] + AMP + H(+)</text>
        <dbReference type="Rhea" id="RHEA:36847"/>
        <dbReference type="Rhea" id="RHEA-COMP:11060"/>
        <dbReference type="Rhea" id="RHEA-COMP:11061"/>
        <dbReference type="ChEBI" id="CHEBI:15378"/>
        <dbReference type="ChEBI" id="CHEBI:30013"/>
        <dbReference type="ChEBI" id="CHEBI:57692"/>
        <dbReference type="ChEBI" id="CHEBI:74257"/>
        <dbReference type="ChEBI" id="CHEBI:456215"/>
        <dbReference type="EC" id="2.7.1.180"/>
    </reaction>
</comment>
<dbReference type="PROSITE" id="PS51257">
    <property type="entry name" value="PROKAR_LIPOPROTEIN"/>
    <property type="match status" value="1"/>
</dbReference>
<comment type="cofactor">
    <cofactor evidence="1 13">
        <name>Mg(2+)</name>
        <dbReference type="ChEBI" id="CHEBI:18420"/>
    </cofactor>
</comment>
<keyword evidence="8 12" id="KW-0274">FAD</keyword>
<name>A0ABX3L3J0_9PAST</name>
<evidence type="ECO:0000313" key="15">
    <source>
        <dbReference type="Proteomes" id="UP000188820"/>
    </source>
</evidence>
<dbReference type="RefSeq" id="WP_077462319.1">
    <property type="nucleotide sequence ID" value="NZ_MLAA01000003.1"/>
</dbReference>
<comment type="similarity">
    <text evidence="2 12 13">Belongs to the ApbE family.</text>
</comment>